<feature type="domain" description="Asd-4/GZF3-like helical region" evidence="2">
    <location>
        <begin position="172"/>
        <end position="240"/>
    </location>
</feature>
<feature type="compositionally biased region" description="Polar residues" evidence="1">
    <location>
        <begin position="151"/>
        <end position="176"/>
    </location>
</feature>
<dbReference type="Proteomes" id="UP001055219">
    <property type="component" value="Unassembled WGS sequence"/>
</dbReference>
<organism evidence="3 4">
    <name type="scientific">Emericellopsis cladophorae</name>
    <dbReference type="NCBI Taxonomy" id="2686198"/>
    <lineage>
        <taxon>Eukaryota</taxon>
        <taxon>Fungi</taxon>
        <taxon>Dikarya</taxon>
        <taxon>Ascomycota</taxon>
        <taxon>Pezizomycotina</taxon>
        <taxon>Sordariomycetes</taxon>
        <taxon>Hypocreomycetidae</taxon>
        <taxon>Hypocreales</taxon>
        <taxon>Bionectriaceae</taxon>
        <taxon>Emericellopsis</taxon>
    </lineage>
</organism>
<reference evidence="3" key="2">
    <citation type="submission" date="2022-07" db="EMBL/GenBank/DDBJ databases">
        <authorList>
            <person name="Goncalves M.F.M."/>
            <person name="Hilario S."/>
            <person name="Van De Peer Y."/>
            <person name="Esteves A.C."/>
            <person name="Alves A."/>
        </authorList>
    </citation>
    <scope>NUCLEOTIDE SEQUENCE</scope>
    <source>
        <strain evidence="3">MUM 19.33</strain>
    </source>
</reference>
<accession>A0A9P9Y8B9</accession>
<dbReference type="InterPro" id="IPR056998">
    <property type="entry name" value="Asd-4/GZF3_helical"/>
</dbReference>
<feature type="compositionally biased region" description="Polar residues" evidence="1">
    <location>
        <begin position="9"/>
        <end position="24"/>
    </location>
</feature>
<reference evidence="3" key="1">
    <citation type="journal article" date="2021" name="J Fungi (Basel)">
        <title>Genomic and Metabolomic Analyses of the Marine Fungus Emericellopsis cladophorae: Insights into Saltwater Adaptability Mechanisms and Its Biosynthetic Potential.</title>
        <authorList>
            <person name="Goncalves M.F.M."/>
            <person name="Hilario S."/>
            <person name="Van de Peer Y."/>
            <person name="Esteves A.C."/>
            <person name="Alves A."/>
        </authorList>
    </citation>
    <scope>NUCLEOTIDE SEQUENCE</scope>
    <source>
        <strain evidence="3">MUM 19.33</strain>
    </source>
</reference>
<feature type="region of interest" description="Disordered" evidence="1">
    <location>
        <begin position="209"/>
        <end position="235"/>
    </location>
</feature>
<feature type="compositionally biased region" description="Pro residues" evidence="1">
    <location>
        <begin position="76"/>
        <end position="85"/>
    </location>
</feature>
<name>A0A9P9Y8B9_9HYPO</name>
<dbReference type="AlphaFoldDB" id="A0A9P9Y8B9"/>
<sequence>MEDVAPELQPQQIDSKLRRNSSSAAADAVSQLLGMTGGLPDANGSDDPAQDHGSIHTSNNQPDAQHQQQAPQAQHAPPPPPPPQHPVSYNGATPAATAGGGSSGLATHQSNAAPRSANLHGDGPNGSPISRTDTPSMYNNPLPSFMMDDPYSSNFAQTGDGSGSPMNGDTPQTHEQLIAANSSLKTRVRELELINELFRGRLSQLEQQEAAARRGHEVADSEQTGLRTQLEESRGSEAQLLAQLEETHRRENSLKRRLDELELELKAATATKTARDAEHALESQHDESERPSKKVRTASPARGNESSTEEVTVSLPAEEETGQAPEPTMMVDTDA</sequence>
<evidence type="ECO:0000256" key="1">
    <source>
        <dbReference type="SAM" id="MobiDB-lite"/>
    </source>
</evidence>
<dbReference type="EMBL" id="JAGIXG020000002">
    <property type="protein sequence ID" value="KAI6785424.1"/>
    <property type="molecule type" value="Genomic_DNA"/>
</dbReference>
<dbReference type="OrthoDB" id="515401at2759"/>
<dbReference type="RefSeq" id="XP_051366280.1">
    <property type="nucleotide sequence ID" value="XM_051510412.1"/>
</dbReference>
<protein>
    <recommendedName>
        <fullName evidence="2">Asd-4/GZF3-like helical region domain-containing protein</fullName>
    </recommendedName>
</protein>
<evidence type="ECO:0000313" key="3">
    <source>
        <dbReference type="EMBL" id="KAI6785424.1"/>
    </source>
</evidence>
<feature type="region of interest" description="Disordered" evidence="1">
    <location>
        <begin position="269"/>
        <end position="335"/>
    </location>
</feature>
<feature type="compositionally biased region" description="Polar residues" evidence="1">
    <location>
        <begin position="127"/>
        <end position="142"/>
    </location>
</feature>
<evidence type="ECO:0000259" key="2">
    <source>
        <dbReference type="Pfam" id="PF25026"/>
    </source>
</evidence>
<feature type="compositionally biased region" description="Basic and acidic residues" evidence="1">
    <location>
        <begin position="273"/>
        <end position="292"/>
    </location>
</feature>
<dbReference type="Pfam" id="PF25026">
    <property type="entry name" value="Asd-4"/>
    <property type="match status" value="1"/>
</dbReference>
<feature type="region of interest" description="Disordered" evidence="1">
    <location>
        <begin position="1"/>
        <end position="176"/>
    </location>
</feature>
<proteinExistence type="predicted"/>
<feature type="compositionally biased region" description="Low complexity" evidence="1">
    <location>
        <begin position="61"/>
        <end position="75"/>
    </location>
</feature>
<comment type="caution">
    <text evidence="3">The sequence shown here is derived from an EMBL/GenBank/DDBJ whole genome shotgun (WGS) entry which is preliminary data.</text>
</comment>
<gene>
    <name evidence="3" type="ORF">J7T54_007066</name>
</gene>
<evidence type="ECO:0000313" key="4">
    <source>
        <dbReference type="Proteomes" id="UP001055219"/>
    </source>
</evidence>
<keyword evidence="4" id="KW-1185">Reference proteome</keyword>
<dbReference type="GeneID" id="75833543"/>